<dbReference type="AlphaFoldDB" id="A0A518GB98"/>
<feature type="compositionally biased region" description="Basic and acidic residues" evidence="1">
    <location>
        <begin position="81"/>
        <end position="102"/>
    </location>
</feature>
<keyword evidence="4" id="KW-1185">Reference proteome</keyword>
<name>A0A518GB98_9BACT</name>
<keyword evidence="2" id="KW-0472">Membrane</keyword>
<sequence length="102" mass="10997">MALINQKSIVAVGIVSGALTGLISTRLALPFESYVMEADQNQGMSFHWTVLTFTGIGLIIGTLAGNGANLLIRWQGRNRSGRTEFASEKQPCEPRQDADKGC</sequence>
<protein>
    <submittedName>
        <fullName evidence="3">Uncharacterized protein</fullName>
    </submittedName>
</protein>
<feature type="transmembrane region" description="Helical" evidence="2">
    <location>
        <begin position="49"/>
        <end position="72"/>
    </location>
</feature>
<evidence type="ECO:0000313" key="4">
    <source>
        <dbReference type="Proteomes" id="UP000318017"/>
    </source>
</evidence>
<dbReference type="EMBL" id="CP036298">
    <property type="protein sequence ID" value="QDV25882.1"/>
    <property type="molecule type" value="Genomic_DNA"/>
</dbReference>
<organism evidence="3 4">
    <name type="scientific">Aureliella helgolandensis</name>
    <dbReference type="NCBI Taxonomy" id="2527968"/>
    <lineage>
        <taxon>Bacteria</taxon>
        <taxon>Pseudomonadati</taxon>
        <taxon>Planctomycetota</taxon>
        <taxon>Planctomycetia</taxon>
        <taxon>Pirellulales</taxon>
        <taxon>Pirellulaceae</taxon>
        <taxon>Aureliella</taxon>
    </lineage>
</organism>
<evidence type="ECO:0000256" key="2">
    <source>
        <dbReference type="SAM" id="Phobius"/>
    </source>
</evidence>
<feature type="transmembrane region" description="Helical" evidence="2">
    <location>
        <begin position="9"/>
        <end position="29"/>
    </location>
</feature>
<keyword evidence="2" id="KW-0812">Transmembrane</keyword>
<accession>A0A518GB98</accession>
<reference evidence="3 4" key="1">
    <citation type="submission" date="2019-02" db="EMBL/GenBank/DDBJ databases">
        <title>Deep-cultivation of Planctomycetes and their phenomic and genomic characterization uncovers novel biology.</title>
        <authorList>
            <person name="Wiegand S."/>
            <person name="Jogler M."/>
            <person name="Boedeker C."/>
            <person name="Pinto D."/>
            <person name="Vollmers J."/>
            <person name="Rivas-Marin E."/>
            <person name="Kohn T."/>
            <person name="Peeters S.H."/>
            <person name="Heuer A."/>
            <person name="Rast P."/>
            <person name="Oberbeckmann S."/>
            <person name="Bunk B."/>
            <person name="Jeske O."/>
            <person name="Meyerdierks A."/>
            <person name="Storesund J.E."/>
            <person name="Kallscheuer N."/>
            <person name="Luecker S."/>
            <person name="Lage O.M."/>
            <person name="Pohl T."/>
            <person name="Merkel B.J."/>
            <person name="Hornburger P."/>
            <person name="Mueller R.-W."/>
            <person name="Bruemmer F."/>
            <person name="Labrenz M."/>
            <person name="Spormann A.M."/>
            <person name="Op den Camp H."/>
            <person name="Overmann J."/>
            <person name="Amann R."/>
            <person name="Jetten M.S.M."/>
            <person name="Mascher T."/>
            <person name="Medema M.H."/>
            <person name="Devos D.P."/>
            <person name="Kaster A.-K."/>
            <person name="Ovreas L."/>
            <person name="Rohde M."/>
            <person name="Galperin M.Y."/>
            <person name="Jogler C."/>
        </authorList>
    </citation>
    <scope>NUCLEOTIDE SEQUENCE [LARGE SCALE GENOMIC DNA]</scope>
    <source>
        <strain evidence="3 4">Q31a</strain>
    </source>
</reference>
<proteinExistence type="predicted"/>
<evidence type="ECO:0000256" key="1">
    <source>
        <dbReference type="SAM" id="MobiDB-lite"/>
    </source>
</evidence>
<dbReference type="Proteomes" id="UP000318017">
    <property type="component" value="Chromosome"/>
</dbReference>
<gene>
    <name evidence="3" type="ORF">Q31a_42100</name>
</gene>
<dbReference type="KEGG" id="ahel:Q31a_42100"/>
<evidence type="ECO:0000313" key="3">
    <source>
        <dbReference type="EMBL" id="QDV25882.1"/>
    </source>
</evidence>
<feature type="region of interest" description="Disordered" evidence="1">
    <location>
        <begin position="80"/>
        <end position="102"/>
    </location>
</feature>
<keyword evidence="2" id="KW-1133">Transmembrane helix</keyword>